<dbReference type="PhylomeDB" id="A0A0G4F9L1"/>
<dbReference type="PROSITE" id="PS00139">
    <property type="entry name" value="THIOL_PROTEASE_CYS"/>
    <property type="match status" value="1"/>
</dbReference>
<dbReference type="SUPFAM" id="SSF54001">
    <property type="entry name" value="Cysteine proteinases"/>
    <property type="match status" value="1"/>
</dbReference>
<keyword evidence="2 6" id="KW-0645">Protease</keyword>
<feature type="compositionally biased region" description="Basic and acidic residues" evidence="7">
    <location>
        <begin position="132"/>
        <end position="146"/>
    </location>
</feature>
<keyword evidence="8" id="KW-0812">Transmembrane</keyword>
<feature type="domain" description="Calpain catalytic" evidence="9">
    <location>
        <begin position="235"/>
        <end position="583"/>
    </location>
</feature>
<dbReference type="AlphaFoldDB" id="A0A0G4F9L1"/>
<keyword evidence="8" id="KW-1133">Transmembrane helix</keyword>
<dbReference type="InterPro" id="IPR022684">
    <property type="entry name" value="Calpain_cysteine_protease"/>
</dbReference>
<keyword evidence="8" id="KW-0472">Membrane</keyword>
<dbReference type="PANTHER" id="PTHR10183:SF379">
    <property type="entry name" value="CALPAIN-5"/>
    <property type="match status" value="1"/>
</dbReference>
<dbReference type="PROSITE" id="PS50203">
    <property type="entry name" value="CALPAIN_CAT"/>
    <property type="match status" value="1"/>
</dbReference>
<dbReference type="PRINTS" id="PR00704">
    <property type="entry name" value="CALPAIN"/>
</dbReference>
<feature type="active site" evidence="5 6">
    <location>
        <position position="302"/>
    </location>
</feature>
<feature type="compositionally biased region" description="Basic and acidic residues" evidence="7">
    <location>
        <begin position="208"/>
        <end position="227"/>
    </location>
</feature>
<evidence type="ECO:0000313" key="10">
    <source>
        <dbReference type="EMBL" id="CEM09596.1"/>
    </source>
</evidence>
<evidence type="ECO:0000256" key="6">
    <source>
        <dbReference type="PROSITE-ProRule" id="PRU00239"/>
    </source>
</evidence>
<evidence type="ECO:0000256" key="5">
    <source>
        <dbReference type="PIRSR" id="PIRSR622684-1"/>
    </source>
</evidence>
<evidence type="ECO:0000259" key="9">
    <source>
        <dbReference type="PROSITE" id="PS50203"/>
    </source>
</evidence>
<accession>A0A0G4F9L1</accession>
<feature type="transmembrane region" description="Helical" evidence="8">
    <location>
        <begin position="20"/>
        <end position="41"/>
    </location>
</feature>
<gene>
    <name evidence="10" type="ORF">Cvel_15905</name>
</gene>
<dbReference type="InterPro" id="IPR001300">
    <property type="entry name" value="Peptidase_C2_calpain_cat"/>
</dbReference>
<reference evidence="10" key="1">
    <citation type="submission" date="2014-11" db="EMBL/GenBank/DDBJ databases">
        <authorList>
            <person name="Otto D Thomas"/>
            <person name="Naeem Raeece"/>
        </authorList>
    </citation>
    <scope>NUCLEOTIDE SEQUENCE</scope>
</reference>
<feature type="active site" evidence="5 6">
    <location>
        <position position="492"/>
    </location>
</feature>
<organism evidence="10">
    <name type="scientific">Chromera velia CCMP2878</name>
    <dbReference type="NCBI Taxonomy" id="1169474"/>
    <lineage>
        <taxon>Eukaryota</taxon>
        <taxon>Sar</taxon>
        <taxon>Alveolata</taxon>
        <taxon>Colpodellida</taxon>
        <taxon>Chromeraceae</taxon>
        <taxon>Chromera</taxon>
    </lineage>
</organism>
<name>A0A0G4F9L1_9ALVE</name>
<dbReference type="GO" id="GO:0004198">
    <property type="term" value="F:calcium-dependent cysteine-type endopeptidase activity"/>
    <property type="evidence" value="ECO:0007669"/>
    <property type="project" value="InterPro"/>
</dbReference>
<feature type="compositionally biased region" description="Polar residues" evidence="7">
    <location>
        <begin position="172"/>
        <end position="188"/>
    </location>
</feature>
<protein>
    <recommendedName>
        <fullName evidence="9">Calpain catalytic domain-containing protein</fullName>
    </recommendedName>
</protein>
<feature type="compositionally biased region" description="Basic residues" evidence="7">
    <location>
        <begin position="122"/>
        <end position="131"/>
    </location>
</feature>
<evidence type="ECO:0000256" key="7">
    <source>
        <dbReference type="SAM" id="MobiDB-lite"/>
    </source>
</evidence>
<dbReference type="Gene3D" id="3.90.70.10">
    <property type="entry name" value="Cysteine proteinases"/>
    <property type="match status" value="1"/>
</dbReference>
<dbReference type="GO" id="GO:0006508">
    <property type="term" value="P:proteolysis"/>
    <property type="evidence" value="ECO:0007669"/>
    <property type="project" value="UniProtKB-KW"/>
</dbReference>
<evidence type="ECO:0000256" key="8">
    <source>
        <dbReference type="SAM" id="Phobius"/>
    </source>
</evidence>
<feature type="active site" evidence="5 6">
    <location>
        <position position="512"/>
    </location>
</feature>
<evidence type="ECO:0000256" key="3">
    <source>
        <dbReference type="ARBA" id="ARBA00022801"/>
    </source>
</evidence>
<sequence length="586" mass="65591">MEENHPGGDSSASGSISVGWYLGIAGTVLCCVPVVLSWFVWTPPPAPLTFRGGVGIGADEEGSSDVEAEEEDWEDSERCVDVEPIGSFLQLMRLWLGGVRDGSSSLESSLEAGEGGGGEERRRKRAAKKKDRQAEDVHDGYERAPSGDEGGEGESKAKGGRGEPGFLKKRSSVQNASDDPSRLSSQRGSMKRGEESSSASSSAAVAADQEKKEHVEKQKQRERETERPAMVFVEKFRDPDFPPSDDSFGERAFEDVWPIMRGRSPEWVRASELGKRLKVRPPEEFLEDIEPTDIKQGSIGTCWLIAAIAGIGEFPSSVKSLFPDQTRISMEGRYKVRLYNPVARQWQLIEIDDFVPCWRGRPLSSSSDECEIWCLLLEKAVAKLAGSYSQIIGGSQGKAWILFTGAEETWVFHNALGRSQWEKKKLKTRCESLEEYFGQSQMIRMPTPDLRSSAEFFEEIKRFDSQDFLMGAFIVSASGQEEKRDDGLVAGHAYTLLSAFEVQGVKFVQLRNPWGDSTEWKGRWCDDDPRWDENPELKIEVEAFLQEVSNDVSYTLEKNDGAFLMEFEDFDLIWTFVSVCPHTMKK</sequence>
<feature type="region of interest" description="Disordered" evidence="7">
    <location>
        <begin position="104"/>
        <end position="229"/>
    </location>
</feature>
<keyword evidence="3 6" id="KW-0378">Hydrolase</keyword>
<dbReference type="EMBL" id="CDMZ01000224">
    <property type="protein sequence ID" value="CEM09596.1"/>
    <property type="molecule type" value="Genomic_DNA"/>
</dbReference>
<dbReference type="SMART" id="SM00230">
    <property type="entry name" value="CysPc"/>
    <property type="match status" value="1"/>
</dbReference>
<dbReference type="VEuPathDB" id="CryptoDB:Cvel_15905"/>
<dbReference type="InterPro" id="IPR038765">
    <property type="entry name" value="Papain-like_cys_pep_sf"/>
</dbReference>
<dbReference type="PANTHER" id="PTHR10183">
    <property type="entry name" value="CALPAIN"/>
    <property type="match status" value="1"/>
</dbReference>
<proteinExistence type="inferred from homology"/>
<dbReference type="InterPro" id="IPR000169">
    <property type="entry name" value="Pept_cys_AS"/>
</dbReference>
<evidence type="ECO:0000256" key="2">
    <source>
        <dbReference type="ARBA" id="ARBA00022670"/>
    </source>
</evidence>
<feature type="compositionally biased region" description="Low complexity" evidence="7">
    <location>
        <begin position="196"/>
        <end position="207"/>
    </location>
</feature>
<dbReference type="Pfam" id="PF00648">
    <property type="entry name" value="Peptidase_C2"/>
    <property type="match status" value="1"/>
</dbReference>
<comment type="similarity">
    <text evidence="1">Belongs to the peptidase C2 family.</text>
</comment>
<keyword evidence="4 6" id="KW-0788">Thiol protease</keyword>
<evidence type="ECO:0000256" key="1">
    <source>
        <dbReference type="ARBA" id="ARBA00007623"/>
    </source>
</evidence>
<evidence type="ECO:0000256" key="4">
    <source>
        <dbReference type="ARBA" id="ARBA00022807"/>
    </source>
</evidence>